<dbReference type="EMBL" id="LWDG02000036">
    <property type="protein sequence ID" value="KAE8270833.1"/>
    <property type="molecule type" value="Genomic_DNA"/>
</dbReference>
<name>A0A8X7ND32_9BASI</name>
<gene>
    <name evidence="2" type="ORF">A4X09_0g1507</name>
</gene>
<feature type="compositionally biased region" description="Polar residues" evidence="1">
    <location>
        <begin position="335"/>
        <end position="358"/>
    </location>
</feature>
<sequence length="1024" mass="113426">MISSIHFHTASLVMMSAQDSSSLDEANAKIRQERKEFLRWHLHELMDGQFIQCLTDALLDQLLQPFSPQDIGLASVMDQVIFKGNDREEQSRKRKRGITPEPRPSEDSMNAVNLLRQTVMQSRSRLSSSQLRVFKPALDGQGFPTEIIELPLLKTAPIDAVLWKGPDLADVSFSSEEHVMKVDLTKKGLCDDEQVCPSGVGTEVQRMLRTAIRPPESRSWRCQRAPIWTESWPLQTAFEEATMWNRASTFKTSTSDEESYSEKARYGSDARSTAEIAPASKSPLFAPFKRLTASSTKFKGSADLLARVEVCSEKRSATQRLFSVVENADDISTLSVNTSQRSTSTEGSGKTEEPSGSASEPLPSVLIASAGYESLFEVTKLKGKTVLSSLFESPILLSASEHGYDWRSSSYVASHKNLIKSTELLRRFQVTSPKAETMTPRPTITAVTSSLHDLWQQTLNVGTICIIDAPGESYDVTVDRYMLEAEVRFCKDHGIPRPKPSEAFVCKAKNILSEVKLNPVSEVEMGARSISHHHSRSFTLESLGGHLNSSDRAAATISALKVGCSALWTRPPFAVSRLANGGELAEYTIQARSTPATRDDGGDGDVSNYGQHGNAKAALFSATDWTQNLERRRSNHDAGPDGMIRHDHAEKDTFGTTTNEHEFEPGLPISLVQTEPSSNSPAPIGSALLDVVQSRRARTSKNPDRFSGVRTLQPSMNSFLFQRRVAPAERKVDPRPETTSEEANILNKETTETQDEGQEDVYEPQSRHLYAASVRMLQNVAVLTELQALQIELVERDADDVDLVLDPTSAVIFIRTSLLAESLQLPGSSQNRQGIHRGWLRRLMNSDRFDKILVVCEQYTSSGISVDITPPVQVAIDEFHSLIKTRDISSGHNGIITSAAQYGRPQFELAFAGSPKRAAFLCRQFADHLEQEAQDWQSPYLTEECSSSTRSRHLTSRTWTDRASWLCRSPTNGELHFSTSLNPVAAAFVTVAQEWIASLPGKQEREEALLEAQKILGAERLDAI</sequence>
<evidence type="ECO:0000313" key="2">
    <source>
        <dbReference type="EMBL" id="KAE8270833.1"/>
    </source>
</evidence>
<evidence type="ECO:0000313" key="3">
    <source>
        <dbReference type="Proteomes" id="UP000078113"/>
    </source>
</evidence>
<keyword evidence="3" id="KW-1185">Reference proteome</keyword>
<feature type="region of interest" description="Disordered" evidence="1">
    <location>
        <begin position="335"/>
        <end position="362"/>
    </location>
</feature>
<protein>
    <submittedName>
        <fullName evidence="2">Uncharacterized protein</fullName>
    </submittedName>
</protein>
<dbReference type="AlphaFoldDB" id="A0A8X7ND32"/>
<reference evidence="2" key="1">
    <citation type="submission" date="2016-04" db="EMBL/GenBank/DDBJ databases">
        <authorList>
            <person name="Nguyen H.D."/>
            <person name="Samba Siva P."/>
            <person name="Cullis J."/>
            <person name="Levesque C.A."/>
            <person name="Hambleton S."/>
        </authorList>
    </citation>
    <scope>NUCLEOTIDE SEQUENCE</scope>
    <source>
        <strain evidence="2">DAOMC 236422</strain>
    </source>
</reference>
<accession>A0A8X7ND32</accession>
<dbReference type="Proteomes" id="UP000078113">
    <property type="component" value="Unassembled WGS sequence"/>
</dbReference>
<reference evidence="2" key="2">
    <citation type="journal article" date="2019" name="IMA Fungus">
        <title>Genome sequencing and comparison of five Tilletia species to identify candidate genes for the detection of regulated species infecting wheat.</title>
        <authorList>
            <person name="Nguyen H.D.T."/>
            <person name="Sultana T."/>
            <person name="Kesanakurti P."/>
            <person name="Hambleton S."/>
        </authorList>
    </citation>
    <scope>NUCLEOTIDE SEQUENCE</scope>
    <source>
        <strain evidence="2">DAOMC 236422</strain>
    </source>
</reference>
<proteinExistence type="predicted"/>
<comment type="caution">
    <text evidence="2">The sequence shown here is derived from an EMBL/GenBank/DDBJ whole genome shotgun (WGS) entry which is preliminary data.</text>
</comment>
<evidence type="ECO:0000256" key="1">
    <source>
        <dbReference type="SAM" id="MobiDB-lite"/>
    </source>
</evidence>
<feature type="region of interest" description="Disordered" evidence="1">
    <location>
        <begin position="84"/>
        <end position="109"/>
    </location>
</feature>
<organism evidence="2 3">
    <name type="scientific">Tilletia walkeri</name>
    <dbReference type="NCBI Taxonomy" id="117179"/>
    <lineage>
        <taxon>Eukaryota</taxon>
        <taxon>Fungi</taxon>
        <taxon>Dikarya</taxon>
        <taxon>Basidiomycota</taxon>
        <taxon>Ustilaginomycotina</taxon>
        <taxon>Exobasidiomycetes</taxon>
        <taxon>Tilletiales</taxon>
        <taxon>Tilletiaceae</taxon>
        <taxon>Tilletia</taxon>
    </lineage>
</organism>